<dbReference type="KEGG" id="ntr:B0W44_06730"/>
<dbReference type="OrthoDB" id="6024937at2"/>
<protein>
    <submittedName>
        <fullName evidence="2">YlmC/YmxH family sporulation protein</fullName>
    </submittedName>
</protein>
<dbReference type="RefSeq" id="WP_077721279.1">
    <property type="nucleotide sequence ID" value="NZ_CP019699.1"/>
</dbReference>
<dbReference type="Pfam" id="PF05239">
    <property type="entry name" value="PRC"/>
    <property type="match status" value="1"/>
</dbReference>
<dbReference type="InterPro" id="IPR027275">
    <property type="entry name" value="PRC-brl_dom"/>
</dbReference>
<dbReference type="Proteomes" id="UP000188603">
    <property type="component" value="Chromosome"/>
</dbReference>
<dbReference type="STRING" id="1471761.B0W44_06730"/>
<keyword evidence="3" id="KW-1185">Reference proteome</keyword>
<dbReference type="EMBL" id="CP019699">
    <property type="protein sequence ID" value="AQS57434.1"/>
    <property type="molecule type" value="Genomic_DNA"/>
</dbReference>
<evidence type="ECO:0000259" key="1">
    <source>
        <dbReference type="Pfam" id="PF05239"/>
    </source>
</evidence>
<dbReference type="Gene3D" id="2.30.30.240">
    <property type="entry name" value="PRC-barrel domain"/>
    <property type="match status" value="1"/>
</dbReference>
<evidence type="ECO:0000313" key="2">
    <source>
        <dbReference type="EMBL" id="AQS57434.1"/>
    </source>
</evidence>
<reference evidence="2 3" key="1">
    <citation type="journal article" date="2015" name="Int. J. Syst. Evol. Microbiol.">
        <title>Novibacillus thermophilus gen. nov., sp. nov., a Gram-staining-negative and moderately thermophilic member of the family Thermoactinomycetaceae.</title>
        <authorList>
            <person name="Yang G."/>
            <person name="Chen J."/>
            <person name="Zhou S."/>
        </authorList>
    </citation>
    <scope>NUCLEOTIDE SEQUENCE [LARGE SCALE GENOMIC DNA]</scope>
    <source>
        <strain evidence="2 3">SG-1</strain>
    </source>
</reference>
<organism evidence="2 3">
    <name type="scientific">Novibacillus thermophilus</name>
    <dbReference type="NCBI Taxonomy" id="1471761"/>
    <lineage>
        <taxon>Bacteria</taxon>
        <taxon>Bacillati</taxon>
        <taxon>Bacillota</taxon>
        <taxon>Bacilli</taxon>
        <taxon>Bacillales</taxon>
        <taxon>Thermoactinomycetaceae</taxon>
        <taxon>Novibacillus</taxon>
    </lineage>
</organism>
<dbReference type="PANTHER" id="PTHR40061">
    <property type="entry name" value="SPORULATION PROTEIN YLMC-RELATED"/>
    <property type="match status" value="1"/>
</dbReference>
<gene>
    <name evidence="2" type="ORF">B0W44_06730</name>
</gene>
<name>A0A1U9KBL5_9BACL</name>
<evidence type="ECO:0000313" key="3">
    <source>
        <dbReference type="Proteomes" id="UP000188603"/>
    </source>
</evidence>
<dbReference type="PANTHER" id="PTHR40061:SF1">
    <property type="entry name" value="SPORULATION PROTEIN YLMC-RELATED"/>
    <property type="match status" value="1"/>
</dbReference>
<proteinExistence type="predicted"/>
<dbReference type="AlphaFoldDB" id="A0A1U9KBL5"/>
<feature type="domain" description="PRC-barrel" evidence="1">
    <location>
        <begin position="2"/>
        <end position="73"/>
    </location>
</feature>
<dbReference type="SUPFAM" id="SSF50346">
    <property type="entry name" value="PRC-barrel domain"/>
    <property type="match status" value="1"/>
</dbReference>
<accession>A0A1U9KBL5</accession>
<sequence>MKISDLQTKDVVNIHDGKKLGHVNDLELDLERGRVEAIVVPASTKVFSLFGGEEYVIPWRNIVKIGSDVILVRLQGIPSNHDVYDPEEKLYQRSVITAKHGHKN</sequence>
<dbReference type="InterPro" id="IPR014238">
    <property type="entry name" value="Spore_YlmC/YmxH"/>
</dbReference>
<dbReference type="NCBIfam" id="TIGR02888">
    <property type="entry name" value="spore_YlmC_YmxH"/>
    <property type="match status" value="1"/>
</dbReference>
<dbReference type="InterPro" id="IPR011033">
    <property type="entry name" value="PRC_barrel-like_sf"/>
</dbReference>